<sequence>MKNVTSIPNAPRTFEALRSLGYDLNSSVADVIDNSISEKTGGKNIQVFFDVNENARLTCIIQDDGCGMNEAELEEAMRLGAEAEYNEQDLGKFGMGMKTASLSHCNVLTVISKKRRSQITAFRWDIRHIKNSGWQLLQLNQSEINKLLQSRGLTIGSCGTIVLWEDLQWIDQEIESYSSEKLARNYVFKLKEQLKLHLRMVYHRFLEGKAKYGKVHIELNGENLVPWDPYCRSEKNTLELSLTPDHSKVKFTGFRTPVKISAYILPTKEGFSTEDAWKEGKGLLPWNDGQGYYIYRADRLIRFGGWHGTKAKDEHDKLARISIDIDPELDSLFRITVNKSRVQLPEQLFHHLKEIVNPYVVKKAKAKYKKSEDGVVVKNNFRNREDTIARVSMEVLTSVAMRASIPDSKNGNVATVTKQAGKGNTYLQASTNMHDFLSHGSIKDFEIESAHFEKHQLWKIVSKHGNSFKVSINASHPFYSIVYNNGGGKKLLRYLMHCFARLHLRNFIIRIRKMNIFLKNLNVLVHYC</sequence>
<dbReference type="RefSeq" id="WP_341842312.1">
    <property type="nucleotide sequence ID" value="NZ_CP149792.1"/>
</dbReference>
<keyword evidence="2" id="KW-1185">Reference proteome</keyword>
<dbReference type="Pfam" id="PF13589">
    <property type="entry name" value="HATPase_c_3"/>
    <property type="match status" value="1"/>
</dbReference>
<dbReference type="Proteomes" id="UP001449657">
    <property type="component" value="Chromosome"/>
</dbReference>
<protein>
    <submittedName>
        <fullName evidence="1">ATP-binding protein</fullName>
    </submittedName>
</protein>
<dbReference type="SUPFAM" id="SSF55874">
    <property type="entry name" value="ATPase domain of HSP90 chaperone/DNA topoisomerase II/histidine kinase"/>
    <property type="match status" value="1"/>
</dbReference>
<dbReference type="Gene3D" id="3.30.565.10">
    <property type="entry name" value="Histidine kinase-like ATPase, C-terminal domain"/>
    <property type="match status" value="1"/>
</dbReference>
<dbReference type="GO" id="GO:0005524">
    <property type="term" value="F:ATP binding"/>
    <property type="evidence" value="ECO:0007669"/>
    <property type="project" value="UniProtKB-KW"/>
</dbReference>
<proteinExistence type="predicted"/>
<organism evidence="1 2">
    <name type="scientific">Chitinophaga caseinilytica</name>
    <dbReference type="NCBI Taxonomy" id="2267521"/>
    <lineage>
        <taxon>Bacteria</taxon>
        <taxon>Pseudomonadati</taxon>
        <taxon>Bacteroidota</taxon>
        <taxon>Chitinophagia</taxon>
        <taxon>Chitinophagales</taxon>
        <taxon>Chitinophagaceae</taxon>
        <taxon>Chitinophaga</taxon>
    </lineage>
</organism>
<dbReference type="InterPro" id="IPR036890">
    <property type="entry name" value="HATPase_C_sf"/>
</dbReference>
<gene>
    <name evidence="1" type="ORF">WJU22_05790</name>
</gene>
<keyword evidence="1" id="KW-0547">Nucleotide-binding</keyword>
<evidence type="ECO:0000313" key="1">
    <source>
        <dbReference type="EMBL" id="WZN47687.1"/>
    </source>
</evidence>
<accession>A0ABZ2Z695</accession>
<name>A0ABZ2Z695_9BACT</name>
<reference evidence="1 2" key="1">
    <citation type="submission" date="2024-03" db="EMBL/GenBank/DDBJ databases">
        <title>Chitinophaga caseinilytica sp. nov., a casein hydrolysing bacterium isolated from forest soil.</title>
        <authorList>
            <person name="Lee D.S."/>
            <person name="Han D.M."/>
            <person name="Baek J.H."/>
            <person name="Choi D.G."/>
            <person name="Jeon J.H."/>
            <person name="Jeon C.O."/>
        </authorList>
    </citation>
    <scope>NUCLEOTIDE SEQUENCE [LARGE SCALE GENOMIC DNA]</scope>
    <source>
        <strain evidence="1 2">KACC 19118</strain>
    </source>
</reference>
<dbReference type="EMBL" id="CP150096">
    <property type="protein sequence ID" value="WZN47687.1"/>
    <property type="molecule type" value="Genomic_DNA"/>
</dbReference>
<evidence type="ECO:0000313" key="2">
    <source>
        <dbReference type="Proteomes" id="UP001449657"/>
    </source>
</evidence>
<keyword evidence="1" id="KW-0067">ATP-binding</keyword>